<keyword evidence="15" id="KW-0804">Transcription</keyword>
<keyword evidence="10" id="KW-0479">Metal-binding</keyword>
<comment type="cofactor">
    <cofactor evidence="2">
        <name>a divalent metal cation</name>
        <dbReference type="ChEBI" id="CHEBI:60240"/>
    </cofactor>
</comment>
<dbReference type="Proteomes" id="UP000694864">
    <property type="component" value="Chromosome 6"/>
</dbReference>
<dbReference type="Gene3D" id="3.30.420.10">
    <property type="entry name" value="Ribonuclease H-like superfamily/Ribonuclease H"/>
    <property type="match status" value="2"/>
</dbReference>
<evidence type="ECO:0000256" key="4">
    <source>
        <dbReference type="ARBA" id="ARBA00004496"/>
    </source>
</evidence>
<keyword evidence="11" id="KW-0378">Hydrolase</keyword>
<dbReference type="InterPro" id="IPR012337">
    <property type="entry name" value="RNaseH-like_sf"/>
</dbReference>
<evidence type="ECO:0000256" key="1">
    <source>
        <dbReference type="ARBA" id="ARBA00001663"/>
    </source>
</evidence>
<evidence type="ECO:0000256" key="10">
    <source>
        <dbReference type="ARBA" id="ARBA00022723"/>
    </source>
</evidence>
<dbReference type="RefSeq" id="XP_010514765.2">
    <property type="nucleotide sequence ID" value="XM_010516463.2"/>
</dbReference>
<evidence type="ECO:0000256" key="12">
    <source>
        <dbReference type="ARBA" id="ARBA00022839"/>
    </source>
</evidence>
<comment type="function">
    <text evidence="17">Ubiquitous transcription factor required for a diverse set of processes. It is a component of the CCR4 complex involved in the control of gene expression.</text>
</comment>
<keyword evidence="16" id="KW-0539">Nucleus</keyword>
<comment type="subunit">
    <text evidence="6">Component of the CCR4-NOT complex, at least composed of CRR4 and CAF1 proteins.</text>
</comment>
<evidence type="ECO:0000256" key="16">
    <source>
        <dbReference type="ARBA" id="ARBA00023242"/>
    </source>
</evidence>
<organism evidence="18 19">
    <name type="scientific">Camelina sativa</name>
    <name type="common">False flax</name>
    <name type="synonym">Myagrum sativum</name>
    <dbReference type="NCBI Taxonomy" id="90675"/>
    <lineage>
        <taxon>Eukaryota</taxon>
        <taxon>Viridiplantae</taxon>
        <taxon>Streptophyta</taxon>
        <taxon>Embryophyta</taxon>
        <taxon>Tracheophyta</taxon>
        <taxon>Spermatophyta</taxon>
        <taxon>Magnoliopsida</taxon>
        <taxon>eudicotyledons</taxon>
        <taxon>Gunneridae</taxon>
        <taxon>Pentapetalae</taxon>
        <taxon>rosids</taxon>
        <taxon>malvids</taxon>
        <taxon>Brassicales</taxon>
        <taxon>Brassicaceae</taxon>
        <taxon>Camelineae</taxon>
        <taxon>Camelina</taxon>
    </lineage>
</organism>
<sequence length="562" mass="64206">MAIIKSNKDHKPCGGGGGVFTTVVTREVWAENLESEFKLISETIDDYPFISMDTEFPGVIFKSDLRFTNPGDLYSLLKANVDALSLIQVGLTLSDADGNLPDLFGDGRRFIWEFNFRDFDVARDAHAPDSVELLRRQGIDFERNRRDGVCSERFAELMMSSGLVCNEDVSWVTFHSAYDYGYLMKILTRRDLPGALGEFKRVMRVLFGERVYDVKHMMKFCERRLYGGLDRVARTLDVNREVGKCHQAGSDSLLTWHAFQRMRDLYFSQDGPEKHAGILYGLEVLDHKPCGGGGGVFTTVVTREVWAENLESEFKLISETIDDYPFISMDTEFPGVIFKSDLRFTNPGDLYSLLKANVDALSLIQVGLTLSDADGNLPDLFGDGRRFIWEFNFRDFDVARDAHAPDSVELLRRQGIDFERNRRDGVCSERFAELMMSSGLVCNEDVSWVTFHSAYDYGYLMKILTRRDLPGALGEFKRVMRVLFGERVYDVKHMMKFCERRLYGGLDRVARTLDVNREVGKCHQAGSDSLLTWHAFQRMRDLYFSQDGPEKHAGILYGLEVF</sequence>
<evidence type="ECO:0000256" key="11">
    <source>
        <dbReference type="ARBA" id="ARBA00022801"/>
    </source>
</evidence>
<dbReference type="Pfam" id="PF04857">
    <property type="entry name" value="CAF1"/>
    <property type="match status" value="2"/>
</dbReference>
<dbReference type="PANTHER" id="PTHR10797">
    <property type="entry name" value="CCR4-NOT TRANSCRIPTION COMPLEX SUBUNIT"/>
    <property type="match status" value="1"/>
</dbReference>
<evidence type="ECO:0000256" key="13">
    <source>
        <dbReference type="ARBA" id="ARBA00022884"/>
    </source>
</evidence>
<comment type="similarity">
    <text evidence="5">Belongs to the CAF1 family.</text>
</comment>
<evidence type="ECO:0000256" key="5">
    <source>
        <dbReference type="ARBA" id="ARBA00008372"/>
    </source>
</evidence>
<proteinExistence type="inferred from homology"/>
<protein>
    <recommendedName>
        <fullName evidence="7">poly(A)-specific ribonuclease</fullName>
        <ecNumber evidence="7">3.1.13.4</ecNumber>
    </recommendedName>
</protein>
<evidence type="ECO:0000256" key="2">
    <source>
        <dbReference type="ARBA" id="ARBA00001968"/>
    </source>
</evidence>
<evidence type="ECO:0000256" key="6">
    <source>
        <dbReference type="ARBA" id="ARBA00011757"/>
    </source>
</evidence>
<evidence type="ECO:0000256" key="9">
    <source>
        <dbReference type="ARBA" id="ARBA00022722"/>
    </source>
</evidence>
<keyword evidence="12" id="KW-0269">Exonuclease</keyword>
<evidence type="ECO:0000313" key="19">
    <source>
        <dbReference type="RefSeq" id="XP_010514765.2"/>
    </source>
</evidence>
<evidence type="ECO:0000256" key="3">
    <source>
        <dbReference type="ARBA" id="ARBA00004123"/>
    </source>
</evidence>
<dbReference type="InterPro" id="IPR006941">
    <property type="entry name" value="RNase_CAF1"/>
</dbReference>
<reference evidence="19" key="2">
    <citation type="submission" date="2025-08" db="UniProtKB">
        <authorList>
            <consortium name="RefSeq"/>
        </authorList>
    </citation>
    <scope>IDENTIFICATION</scope>
    <source>
        <tissue evidence="19">Leaf</tissue>
    </source>
</reference>
<dbReference type="InterPro" id="IPR039637">
    <property type="entry name" value="CNOT7/CNOT8/Pop2"/>
</dbReference>
<comment type="catalytic activity">
    <reaction evidence="1">
        <text>Exonucleolytic cleavage of poly(A) to 5'-AMP.</text>
        <dbReference type="EC" id="3.1.13.4"/>
    </reaction>
</comment>
<evidence type="ECO:0000256" key="7">
    <source>
        <dbReference type="ARBA" id="ARBA00012161"/>
    </source>
</evidence>
<dbReference type="SUPFAM" id="SSF53098">
    <property type="entry name" value="Ribonuclease H-like"/>
    <property type="match status" value="2"/>
</dbReference>
<evidence type="ECO:0000256" key="17">
    <source>
        <dbReference type="ARBA" id="ARBA00025148"/>
    </source>
</evidence>
<keyword evidence="8" id="KW-0963">Cytoplasm</keyword>
<keyword evidence="18" id="KW-1185">Reference proteome</keyword>
<dbReference type="EC" id="3.1.13.4" evidence="7"/>
<dbReference type="GeneID" id="104790682"/>
<evidence type="ECO:0000256" key="8">
    <source>
        <dbReference type="ARBA" id="ARBA00022490"/>
    </source>
</evidence>
<reference evidence="18" key="1">
    <citation type="journal article" date="2014" name="Nat. Commun.">
        <title>The emerging biofuel crop Camelina sativa retains a highly undifferentiated hexaploid genome structure.</title>
        <authorList>
            <person name="Kagale S."/>
            <person name="Koh C."/>
            <person name="Nixon J."/>
            <person name="Bollina V."/>
            <person name="Clarke W.E."/>
            <person name="Tuteja R."/>
            <person name="Spillane C."/>
            <person name="Robinson S.J."/>
            <person name="Links M.G."/>
            <person name="Clarke C."/>
            <person name="Higgins E.E."/>
            <person name="Huebert T."/>
            <person name="Sharpe A.G."/>
            <person name="Parkin I.A."/>
        </authorList>
    </citation>
    <scope>NUCLEOTIDE SEQUENCE [LARGE SCALE GENOMIC DNA]</scope>
    <source>
        <strain evidence="18">cv. DH55</strain>
    </source>
</reference>
<accession>A0ABM0ZEU6</accession>
<evidence type="ECO:0000313" key="18">
    <source>
        <dbReference type="Proteomes" id="UP000694864"/>
    </source>
</evidence>
<dbReference type="InterPro" id="IPR036397">
    <property type="entry name" value="RNaseH_sf"/>
</dbReference>
<evidence type="ECO:0000256" key="14">
    <source>
        <dbReference type="ARBA" id="ARBA00023015"/>
    </source>
</evidence>
<name>A0ABM0ZEU6_CAMSA</name>
<evidence type="ECO:0000256" key="15">
    <source>
        <dbReference type="ARBA" id="ARBA00023163"/>
    </source>
</evidence>
<keyword evidence="13" id="KW-0694">RNA-binding</keyword>
<gene>
    <name evidence="19" type="primary">LOC104790682</name>
</gene>
<comment type="subcellular location">
    <subcellularLocation>
        <location evidence="4">Cytoplasm</location>
    </subcellularLocation>
    <subcellularLocation>
        <location evidence="3">Nucleus</location>
    </subcellularLocation>
</comment>
<keyword evidence="9" id="KW-0540">Nuclease</keyword>
<keyword evidence="14" id="KW-0805">Transcription regulation</keyword>